<gene>
    <name evidence="2" type="primary">LOC101856087</name>
</gene>
<keyword evidence="1" id="KW-1185">Reference proteome</keyword>
<dbReference type="RefSeq" id="XP_005095070.1">
    <property type="nucleotide sequence ID" value="XM_005095013.3"/>
</dbReference>
<evidence type="ECO:0000313" key="1">
    <source>
        <dbReference type="Proteomes" id="UP000694888"/>
    </source>
</evidence>
<evidence type="ECO:0000313" key="2">
    <source>
        <dbReference type="RefSeq" id="XP_005095070.1"/>
    </source>
</evidence>
<dbReference type="GeneID" id="101856087"/>
<dbReference type="InterPro" id="IPR029044">
    <property type="entry name" value="Nucleotide-diphossugar_trans"/>
</dbReference>
<organism evidence="1 2">
    <name type="scientific">Aplysia californica</name>
    <name type="common">California sea hare</name>
    <dbReference type="NCBI Taxonomy" id="6500"/>
    <lineage>
        <taxon>Eukaryota</taxon>
        <taxon>Metazoa</taxon>
        <taxon>Spiralia</taxon>
        <taxon>Lophotrochozoa</taxon>
        <taxon>Mollusca</taxon>
        <taxon>Gastropoda</taxon>
        <taxon>Heterobranchia</taxon>
        <taxon>Euthyneura</taxon>
        <taxon>Tectipleura</taxon>
        <taxon>Aplysiida</taxon>
        <taxon>Aplysioidea</taxon>
        <taxon>Aplysiidae</taxon>
        <taxon>Aplysia</taxon>
    </lineage>
</organism>
<dbReference type="Proteomes" id="UP000694888">
    <property type="component" value="Unplaced"/>
</dbReference>
<name>A0ABM0JJH2_APLCA</name>
<dbReference type="Gene3D" id="3.90.550.20">
    <property type="match status" value="1"/>
</dbReference>
<dbReference type="InterPro" id="IPR007577">
    <property type="entry name" value="GlycoTrfase_DXD_sugar-bd_CS"/>
</dbReference>
<dbReference type="PANTHER" id="PTHR46830:SF1">
    <property type="entry name" value="ALPHA-1,4-N-ACETYLGLUCOSAMINYLTRANSFERASE"/>
    <property type="match status" value="1"/>
</dbReference>
<dbReference type="PANTHER" id="PTHR46830">
    <property type="entry name" value="TRANSFERASE, PUTATIVE-RELATED"/>
    <property type="match status" value="1"/>
</dbReference>
<reference evidence="2" key="1">
    <citation type="submission" date="2025-08" db="UniProtKB">
        <authorList>
            <consortium name="RefSeq"/>
        </authorList>
    </citation>
    <scope>IDENTIFICATION</scope>
</reference>
<protein>
    <submittedName>
        <fullName evidence="2">Uncharacterized protein LOC101856087 isoform X1</fullName>
    </submittedName>
</protein>
<dbReference type="SUPFAM" id="SSF53448">
    <property type="entry name" value="Nucleotide-diphospho-sugar transferases"/>
    <property type="match status" value="1"/>
</dbReference>
<sequence length="453" mass="52182">MILYFKKSQRNLTIMHSAKIMMVKLSKWRALLPKSSIALLLMLYVKLRLKLLLASTLIVLSFMFLFFTPCGDTCVREANMQLNTFHQIYAVDPNYSRSFLPYLEGIHYTDFTCYQTRNEPYVNQYLEHKHFNCSTRIGSPSVAPKRNQLPNLLASVCSIPPKRRILTTLRTNTTLPETISDETGKACLKQYINQNCQYSNYKVPNIVHYVSFRNSYMDLRMFIALYSVITVQNPCLILLHGDVLPAGPYWEMIAPYATRFVHVVRHPQTHINGKQIEHVQNMADIARLRILLEFGGIYLDTDSVLLQPLDVFRTATFAVSRESTQDTMSNAVMIASPNNTFARVWLGEYASYDGSSWGSHSVVRLTELAGRRPDLVQGMGPIFIRYGYKEVDRLYEKECRLGTDDFGIHLYRKKYPEHADLEYIKRARSTFARISRYVLFGNGVVCPYSSSTR</sequence>
<proteinExistence type="predicted"/>
<accession>A0ABM0JJH2</accession>
<dbReference type="Pfam" id="PF04488">
    <property type="entry name" value="Gly_transf_sug"/>
    <property type="match status" value="1"/>
</dbReference>